<evidence type="ECO:0000313" key="3">
    <source>
        <dbReference type="Proteomes" id="UP000594759"/>
    </source>
</evidence>
<proteinExistence type="predicted"/>
<keyword evidence="3" id="KW-1185">Reference proteome</keyword>
<evidence type="ECO:0000313" key="2">
    <source>
        <dbReference type="EMBL" id="QPH40643.1"/>
    </source>
</evidence>
<keyword evidence="1" id="KW-0812">Transmembrane</keyword>
<evidence type="ECO:0000256" key="1">
    <source>
        <dbReference type="SAM" id="Phobius"/>
    </source>
</evidence>
<dbReference type="RefSeq" id="WP_196100097.1">
    <property type="nucleotide sequence ID" value="NZ_CP064939.1"/>
</dbReference>
<name>A0A7S9PZS0_9SPHI</name>
<sequence length="427" mass="47143">MDKELIEHITTKLQNHEEPYSPGSWERFAKKEEKRKRPFYWPLWAAAAIILICGSVFLILNGDKKENVLVKNRPQIENKKRSIEDSDGTSQSAADGDLASSKNNGIVLGKNKSGIYENLSETNTIEQQPLSGLTARLKNDQLDLEAQNLLSSNLTKIDISSAMFKNFEIVTAKKKVESSKKRTFEDLLAQDSKNDQYKKNSKAVENSKWQPGVYVAPSMGNDNKVNMNYGFSLSYNVADKLSINSGIAYSALSSTSLPNAGGSPSSAVADAPASSSIVYSNVPQSTAKSLESVSANVNGISIPLEIRYSFSNKFYSSVGVSALAVLNSKQQNNYVLNQFENRSVTNDMGVAEQRTLVVEKKATETIPESAADPDKYIGFYNFSLGYKQKISKKNSMSVEPFLRLPMKTFSKENLNLTNGGLRLKIDF</sequence>
<keyword evidence="1" id="KW-1133">Transmembrane helix</keyword>
<dbReference type="Proteomes" id="UP000594759">
    <property type="component" value="Chromosome"/>
</dbReference>
<reference evidence="2 3" key="1">
    <citation type="submission" date="2020-11" db="EMBL/GenBank/DDBJ databases">
        <title>Pedobacter endophytica, an endophytic bacteria isolated form Carex pumila.</title>
        <authorList>
            <person name="Peng Y."/>
            <person name="Jiang L."/>
            <person name="Lee J."/>
        </authorList>
    </citation>
    <scope>NUCLEOTIDE SEQUENCE [LARGE SCALE GENOMIC DNA]</scope>
    <source>
        <strain evidence="2 3">JBR3-12</strain>
    </source>
</reference>
<protein>
    <recommendedName>
        <fullName evidence="4">Outer membrane protein beta-barrel domain-containing protein</fullName>
    </recommendedName>
</protein>
<accession>A0A7S9PZS0</accession>
<gene>
    <name evidence="2" type="ORF">IZT61_05045</name>
</gene>
<organism evidence="2 3">
    <name type="scientific">Pedobacter endophyticus</name>
    <dbReference type="NCBI Taxonomy" id="2789740"/>
    <lineage>
        <taxon>Bacteria</taxon>
        <taxon>Pseudomonadati</taxon>
        <taxon>Bacteroidota</taxon>
        <taxon>Sphingobacteriia</taxon>
        <taxon>Sphingobacteriales</taxon>
        <taxon>Sphingobacteriaceae</taxon>
        <taxon>Pedobacter</taxon>
    </lineage>
</organism>
<dbReference type="EMBL" id="CP064939">
    <property type="protein sequence ID" value="QPH40643.1"/>
    <property type="molecule type" value="Genomic_DNA"/>
</dbReference>
<dbReference type="AlphaFoldDB" id="A0A7S9PZS0"/>
<evidence type="ECO:0008006" key="4">
    <source>
        <dbReference type="Google" id="ProtNLM"/>
    </source>
</evidence>
<dbReference type="KEGG" id="pex:IZT61_05045"/>
<feature type="transmembrane region" description="Helical" evidence="1">
    <location>
        <begin position="39"/>
        <end position="60"/>
    </location>
</feature>
<keyword evidence="1" id="KW-0472">Membrane</keyword>